<proteinExistence type="predicted"/>
<evidence type="ECO:0000256" key="1">
    <source>
        <dbReference type="SAM" id="MobiDB-lite"/>
    </source>
</evidence>
<comment type="caution">
    <text evidence="2">The sequence shown here is derived from an EMBL/GenBank/DDBJ whole genome shotgun (WGS) entry which is preliminary data.</text>
</comment>
<gene>
    <name evidence="2" type="ORF">B1A_06860</name>
</gene>
<dbReference type="EMBL" id="AUZX01004961">
    <property type="protein sequence ID" value="EQD69557.1"/>
    <property type="molecule type" value="Genomic_DNA"/>
</dbReference>
<feature type="non-terminal residue" evidence="2">
    <location>
        <position position="1"/>
    </location>
</feature>
<accession>T1BIR4</accession>
<organism evidence="2">
    <name type="scientific">mine drainage metagenome</name>
    <dbReference type="NCBI Taxonomy" id="410659"/>
    <lineage>
        <taxon>unclassified sequences</taxon>
        <taxon>metagenomes</taxon>
        <taxon>ecological metagenomes</taxon>
    </lineage>
</organism>
<protein>
    <submittedName>
        <fullName evidence="2">Uncharacterized protein</fullName>
    </submittedName>
</protein>
<sequence length="50" mass="5377">GILKRHTYDNDHRYLYDPPGDVAVLKGAGSRYGGRPPKLIAASPTEQGAP</sequence>
<reference evidence="2" key="1">
    <citation type="submission" date="2013-08" db="EMBL/GenBank/DDBJ databases">
        <authorList>
            <person name="Mendez C."/>
            <person name="Richter M."/>
            <person name="Ferrer M."/>
            <person name="Sanchez J."/>
        </authorList>
    </citation>
    <scope>NUCLEOTIDE SEQUENCE</scope>
</reference>
<dbReference type="AlphaFoldDB" id="T1BIR4"/>
<reference evidence="2" key="2">
    <citation type="journal article" date="2014" name="ISME J.">
        <title>Microbial stratification in low pH oxic and suboxic macroscopic growths along an acid mine drainage.</title>
        <authorList>
            <person name="Mendez-Garcia C."/>
            <person name="Mesa V."/>
            <person name="Sprenger R.R."/>
            <person name="Richter M."/>
            <person name="Diez M.S."/>
            <person name="Solano J."/>
            <person name="Bargiela R."/>
            <person name="Golyshina O.V."/>
            <person name="Manteca A."/>
            <person name="Ramos J.L."/>
            <person name="Gallego J.R."/>
            <person name="Llorente I."/>
            <person name="Martins Dos Santos V.A."/>
            <person name="Jensen O.N."/>
            <person name="Pelaez A.I."/>
            <person name="Sanchez J."/>
            <person name="Ferrer M."/>
        </authorList>
    </citation>
    <scope>NUCLEOTIDE SEQUENCE</scope>
</reference>
<feature type="region of interest" description="Disordered" evidence="1">
    <location>
        <begin position="27"/>
        <end position="50"/>
    </location>
</feature>
<name>T1BIR4_9ZZZZ</name>
<evidence type="ECO:0000313" key="2">
    <source>
        <dbReference type="EMBL" id="EQD69557.1"/>
    </source>
</evidence>